<keyword evidence="2" id="KW-0418">Kinase</keyword>
<organism evidence="2 3">
    <name type="scientific">Sulfurospirillum multivorans (strain DM 12446 / JCM 15788 / NBRC 109480)</name>
    <dbReference type="NCBI Taxonomy" id="1150621"/>
    <lineage>
        <taxon>Bacteria</taxon>
        <taxon>Pseudomonadati</taxon>
        <taxon>Campylobacterota</taxon>
        <taxon>Epsilonproteobacteria</taxon>
        <taxon>Campylobacterales</taxon>
        <taxon>Sulfurospirillaceae</taxon>
        <taxon>Sulfurospirillum</taxon>
    </lineage>
</organism>
<dbReference type="GO" id="GO:0071111">
    <property type="term" value="F:cyclic-guanylate-specific phosphodiesterase activity"/>
    <property type="evidence" value="ECO:0007669"/>
    <property type="project" value="InterPro"/>
</dbReference>
<dbReference type="SUPFAM" id="SSF141868">
    <property type="entry name" value="EAL domain-like"/>
    <property type="match status" value="1"/>
</dbReference>
<gene>
    <name evidence="2" type="ORF">SMUL_1874</name>
</gene>
<dbReference type="CDD" id="cd01948">
    <property type="entry name" value="EAL"/>
    <property type="match status" value="1"/>
</dbReference>
<evidence type="ECO:0000313" key="2">
    <source>
        <dbReference type="EMBL" id="AHJ13129.1"/>
    </source>
</evidence>
<proteinExistence type="predicted"/>
<protein>
    <submittedName>
        <fullName evidence="2">Sensor histidine kinase, EAL domain-containing</fullName>
    </submittedName>
</protein>
<name>A0AA86AMR7_SULMK</name>
<keyword evidence="2" id="KW-0808">Transferase</keyword>
<dbReference type="PROSITE" id="PS50883">
    <property type="entry name" value="EAL"/>
    <property type="match status" value="1"/>
</dbReference>
<accession>A0AA86AMR7</accession>
<dbReference type="Pfam" id="PF00563">
    <property type="entry name" value="EAL"/>
    <property type="match status" value="1"/>
</dbReference>
<evidence type="ECO:0000259" key="1">
    <source>
        <dbReference type="PROSITE" id="PS50883"/>
    </source>
</evidence>
<dbReference type="RefSeq" id="WP_025345002.1">
    <property type="nucleotide sequence ID" value="NZ_CP007201.1"/>
</dbReference>
<dbReference type="InterPro" id="IPR035919">
    <property type="entry name" value="EAL_sf"/>
</dbReference>
<dbReference type="Gene3D" id="3.20.20.450">
    <property type="entry name" value="EAL domain"/>
    <property type="match status" value="1"/>
</dbReference>
<sequence length="247" mass="28036">MKEIVSRIINDHLLQYAHPIVDAKSLSVEFYEILSRVGYGGNIEGPKEFMSEITPHQRYTMAKCILEKIKSYQKEHLSLSFSVNISSLEFEQGILQFLNELGIDKQIDPSRCIIEVSESMNTSNLVIEQMVDLKKKYGFRFALDDFGAGFSNFEQIFRSNGLYEFIKIDGSMVTGIQHDEAKKSTLGAFIQAIRFNNKKSIVEFVEDEEILKIVLELGADFLQGYVFGKPAPIEDFLGETKSFIAST</sequence>
<dbReference type="InterPro" id="IPR050706">
    <property type="entry name" value="Cyclic-di-GMP_PDE-like"/>
</dbReference>
<dbReference type="PANTHER" id="PTHR33121:SF79">
    <property type="entry name" value="CYCLIC DI-GMP PHOSPHODIESTERASE PDED-RELATED"/>
    <property type="match status" value="1"/>
</dbReference>
<feature type="domain" description="EAL" evidence="1">
    <location>
        <begin position="1"/>
        <end position="244"/>
    </location>
</feature>
<dbReference type="EMBL" id="CP007201">
    <property type="protein sequence ID" value="AHJ13129.1"/>
    <property type="molecule type" value="Genomic_DNA"/>
</dbReference>
<dbReference type="SMART" id="SM00052">
    <property type="entry name" value="EAL"/>
    <property type="match status" value="1"/>
</dbReference>
<dbReference type="AlphaFoldDB" id="A0AA86AMR7"/>
<dbReference type="PANTHER" id="PTHR33121">
    <property type="entry name" value="CYCLIC DI-GMP PHOSPHODIESTERASE PDEF"/>
    <property type="match status" value="1"/>
</dbReference>
<evidence type="ECO:0000313" key="3">
    <source>
        <dbReference type="Proteomes" id="UP000019322"/>
    </source>
</evidence>
<dbReference type="GO" id="GO:0016301">
    <property type="term" value="F:kinase activity"/>
    <property type="evidence" value="ECO:0007669"/>
    <property type="project" value="UniProtKB-KW"/>
</dbReference>
<dbReference type="Proteomes" id="UP000019322">
    <property type="component" value="Chromosome"/>
</dbReference>
<dbReference type="KEGG" id="smul:SMUL_1874"/>
<reference evidence="2 3" key="1">
    <citation type="journal article" date="2014" name="Environ. Microbiol.">
        <title>Insights into organohalide respiration and the versatile catabolism of Sulfurospirillum multivorans gained from comparative genomics and physiological studies.</title>
        <authorList>
            <person name="Goris T."/>
            <person name="Schubert T."/>
            <person name="Gadkari J."/>
            <person name="Wubet T."/>
            <person name="Tarkka M."/>
            <person name="Buscot F."/>
            <person name="Adrian L."/>
            <person name="Diekert G."/>
        </authorList>
    </citation>
    <scope>NUCLEOTIDE SEQUENCE [LARGE SCALE GENOMIC DNA]</scope>
    <source>
        <strain evidence="3">DM 12446 / JCM 15788 / NBRC 109480</strain>
    </source>
</reference>
<dbReference type="InterPro" id="IPR001633">
    <property type="entry name" value="EAL_dom"/>
</dbReference>